<evidence type="ECO:0000313" key="4">
    <source>
        <dbReference type="Proteomes" id="UP000469559"/>
    </source>
</evidence>
<dbReference type="PANTHER" id="PTHR32019:SF2">
    <property type="entry name" value="R3H DOMAIN-CONTAINING PROTEIN 4"/>
    <property type="match status" value="1"/>
</dbReference>
<organism evidence="3 4">
    <name type="scientific">Lachnellula arida</name>
    <dbReference type="NCBI Taxonomy" id="1316785"/>
    <lineage>
        <taxon>Eukaryota</taxon>
        <taxon>Fungi</taxon>
        <taxon>Dikarya</taxon>
        <taxon>Ascomycota</taxon>
        <taxon>Pezizomycotina</taxon>
        <taxon>Leotiomycetes</taxon>
        <taxon>Helotiales</taxon>
        <taxon>Lachnaceae</taxon>
        <taxon>Lachnellula</taxon>
    </lineage>
</organism>
<feature type="region of interest" description="Disordered" evidence="1">
    <location>
        <begin position="123"/>
        <end position="147"/>
    </location>
</feature>
<dbReference type="EMBL" id="QGMF01000875">
    <property type="protein sequence ID" value="TVY13712.1"/>
    <property type="molecule type" value="Genomic_DNA"/>
</dbReference>
<dbReference type="AlphaFoldDB" id="A0A8T9B5R0"/>
<proteinExistence type="predicted"/>
<dbReference type="InterPro" id="IPR025952">
    <property type="entry name" value="R3H-assoc_dom"/>
</dbReference>
<dbReference type="InterPro" id="IPR039629">
    <property type="entry name" value="R3HDM4"/>
</dbReference>
<name>A0A8T9B5R0_9HELO</name>
<dbReference type="CDD" id="cd02325">
    <property type="entry name" value="R3H"/>
    <property type="match status" value="1"/>
</dbReference>
<dbReference type="Pfam" id="PF13902">
    <property type="entry name" value="R3H-assoc"/>
    <property type="match status" value="1"/>
</dbReference>
<feature type="region of interest" description="Disordered" evidence="1">
    <location>
        <begin position="181"/>
        <end position="206"/>
    </location>
</feature>
<protein>
    <recommendedName>
        <fullName evidence="2">R3H-associated N-terminal domain-containing protein</fullName>
    </recommendedName>
</protein>
<reference evidence="3 4" key="1">
    <citation type="submission" date="2018-05" db="EMBL/GenBank/DDBJ databases">
        <title>Whole genome sequencing for identification of molecular markers to develop diagnostic detection tools for the regulated plant pathogen Lachnellula willkommii.</title>
        <authorList>
            <person name="Giroux E."/>
            <person name="Bilodeau G."/>
        </authorList>
    </citation>
    <scope>NUCLEOTIDE SEQUENCE [LARGE SCALE GENOMIC DNA]</scope>
    <source>
        <strain evidence="3 4">CBS 203.66</strain>
    </source>
</reference>
<feature type="domain" description="R3H-associated N-terminal" evidence="2">
    <location>
        <begin position="51"/>
        <end position="155"/>
    </location>
</feature>
<gene>
    <name evidence="3" type="ORF">LARI1_G008233</name>
</gene>
<dbReference type="PANTHER" id="PTHR32019">
    <property type="entry name" value="R3H DOMAIN-CONTAINING PROTEIN 4"/>
    <property type="match status" value="1"/>
</dbReference>
<accession>A0A8T9B5R0</accession>
<sequence length="311" mass="35290">MAIYSAVPPPEQQAPPVAAALQTPSPGVSKTVTLTIPLDKHDEAKEARTRKEPLRRDSLKGREALLRGKEGSRRRQRWENDRLLHVPNAQPPLPSDWEVRPTWTVHHVPYYLAPLWDLRAEERSRSSASKKSTSTSSTPSEFGRVPQELKAKLKKSKGARTLLQELELEVRKFVREYESGMNGERWEEQTGDTETETETETEGDSEDEEIVFIGRNGRMSDEARARVERVLEREKKVWEGDVNDRGAGFGRWLVHSIAEYYGLSSRSVTVGNPARREAYVAIRQAGLKSGRAREPAMAYNYDLPRPLYGLV</sequence>
<feature type="compositionally biased region" description="Polar residues" evidence="1">
    <location>
        <begin position="22"/>
        <end position="34"/>
    </location>
</feature>
<evidence type="ECO:0000313" key="3">
    <source>
        <dbReference type="EMBL" id="TVY13712.1"/>
    </source>
</evidence>
<dbReference type="OrthoDB" id="10256743at2759"/>
<dbReference type="Proteomes" id="UP000469559">
    <property type="component" value="Unassembled WGS sequence"/>
</dbReference>
<evidence type="ECO:0000259" key="2">
    <source>
        <dbReference type="Pfam" id="PF13902"/>
    </source>
</evidence>
<feature type="compositionally biased region" description="Low complexity" evidence="1">
    <location>
        <begin position="126"/>
        <end position="141"/>
    </location>
</feature>
<feature type="region of interest" description="Disordered" evidence="1">
    <location>
        <begin position="1"/>
        <end position="76"/>
    </location>
</feature>
<dbReference type="SUPFAM" id="SSF82708">
    <property type="entry name" value="R3H domain"/>
    <property type="match status" value="1"/>
</dbReference>
<dbReference type="GO" id="GO:0003676">
    <property type="term" value="F:nucleic acid binding"/>
    <property type="evidence" value="ECO:0007669"/>
    <property type="project" value="InterPro"/>
</dbReference>
<feature type="compositionally biased region" description="Basic and acidic residues" evidence="1">
    <location>
        <begin position="38"/>
        <end position="76"/>
    </location>
</feature>
<comment type="caution">
    <text evidence="3">The sequence shown here is derived from an EMBL/GenBank/DDBJ whole genome shotgun (WGS) entry which is preliminary data.</text>
</comment>
<dbReference type="InterPro" id="IPR036867">
    <property type="entry name" value="R3H_dom_sf"/>
</dbReference>
<evidence type="ECO:0000256" key="1">
    <source>
        <dbReference type="SAM" id="MobiDB-lite"/>
    </source>
</evidence>
<feature type="compositionally biased region" description="Acidic residues" evidence="1">
    <location>
        <begin position="189"/>
        <end position="206"/>
    </location>
</feature>
<keyword evidence="4" id="KW-1185">Reference proteome</keyword>